<organism evidence="2 3">
    <name type="scientific">Termitidicoccus mucosus</name>
    <dbReference type="NCBI Taxonomy" id="1184151"/>
    <lineage>
        <taxon>Bacteria</taxon>
        <taxon>Pseudomonadati</taxon>
        <taxon>Verrucomicrobiota</taxon>
        <taxon>Opitutia</taxon>
        <taxon>Opitutales</taxon>
        <taxon>Opitutaceae</taxon>
        <taxon>Termitidicoccus</taxon>
    </lineage>
</organism>
<dbReference type="STRING" id="1184151.AW736_08540"/>
<feature type="transmembrane region" description="Helical" evidence="1">
    <location>
        <begin position="12"/>
        <end position="34"/>
    </location>
</feature>
<dbReference type="RefSeq" id="WP_068769906.1">
    <property type="nucleotide sequence ID" value="NZ_CP109796.1"/>
</dbReference>
<dbReference type="EMBL" id="LRRQ01000083">
    <property type="protein sequence ID" value="OAM89663.1"/>
    <property type="molecule type" value="Genomic_DNA"/>
</dbReference>
<evidence type="ECO:0000313" key="3">
    <source>
        <dbReference type="Proteomes" id="UP000078486"/>
    </source>
</evidence>
<evidence type="ECO:0000313" key="2">
    <source>
        <dbReference type="EMBL" id="OAM89663.1"/>
    </source>
</evidence>
<keyword evidence="3" id="KW-1185">Reference proteome</keyword>
<dbReference type="Proteomes" id="UP000078486">
    <property type="component" value="Unassembled WGS sequence"/>
</dbReference>
<comment type="caution">
    <text evidence="2">The sequence shown here is derived from an EMBL/GenBank/DDBJ whole genome shotgun (WGS) entry which is preliminary data.</text>
</comment>
<dbReference type="OrthoDB" id="199639at2"/>
<keyword evidence="1" id="KW-1133">Transmembrane helix</keyword>
<keyword evidence="1" id="KW-0812">Transmembrane</keyword>
<accession>A0A178II79</accession>
<evidence type="ECO:0000256" key="1">
    <source>
        <dbReference type="SAM" id="Phobius"/>
    </source>
</evidence>
<reference evidence="2 3" key="1">
    <citation type="submission" date="2016-01" db="EMBL/GenBank/DDBJ databases">
        <title>High potential of lignocellulose degradation of a new Verrucomicrobia species.</title>
        <authorList>
            <person name="Wang Y."/>
            <person name="Shi Y."/>
            <person name="Qiu Z."/>
            <person name="Liu S."/>
            <person name="Yang H."/>
        </authorList>
    </citation>
    <scope>NUCLEOTIDE SEQUENCE [LARGE SCALE GENOMIC DNA]</scope>
    <source>
        <strain evidence="2 3">TSB47</strain>
    </source>
</reference>
<dbReference type="AlphaFoldDB" id="A0A178II79"/>
<name>A0A178II79_9BACT</name>
<proteinExistence type="predicted"/>
<keyword evidence="1" id="KW-0472">Membrane</keyword>
<sequence>MLRRLIFDHWLVIFPLVSFIVAGAIYFTITWRALRMRKPQLDHLASLPFNDEPGQPPSPTP</sequence>
<gene>
    <name evidence="2" type="ORF">AW736_08540</name>
</gene>
<protein>
    <submittedName>
        <fullName evidence="2">Uncharacterized protein</fullName>
    </submittedName>
</protein>